<reference evidence="3" key="3">
    <citation type="submission" date="2016-06" db="UniProtKB">
        <authorList>
            <consortium name="WormBaseParasite"/>
        </authorList>
    </citation>
    <scope>IDENTIFICATION</scope>
</reference>
<reference evidence="2" key="2">
    <citation type="submission" date="2014-05" db="EMBL/GenBank/DDBJ databases">
        <title>The genome and life-stage specific transcriptomes of Globodera pallida elucidate key aspects of plant parasitism by a cyst nematode.</title>
        <authorList>
            <person name="Cotton J.A."/>
            <person name="Lilley C.J."/>
            <person name="Jones L.M."/>
            <person name="Kikuchi T."/>
            <person name="Reid A.J."/>
            <person name="Thorpe P."/>
            <person name="Tsai I.J."/>
            <person name="Beasley H."/>
            <person name="Blok V."/>
            <person name="Cock P.J.A."/>
            <person name="Van den Akker S.E."/>
            <person name="Holroyd N."/>
            <person name="Hunt M."/>
            <person name="Mantelin S."/>
            <person name="Naghra H."/>
            <person name="Pain A."/>
            <person name="Palomares-Rius J.E."/>
            <person name="Zarowiecki M."/>
            <person name="Berriman M."/>
            <person name="Jones J.T."/>
            <person name="Urwin P.E."/>
        </authorList>
    </citation>
    <scope>NUCLEOTIDE SEQUENCE [LARGE SCALE GENOMIC DNA]</scope>
    <source>
        <strain evidence="2">Lindley</strain>
    </source>
</reference>
<feature type="compositionally biased region" description="Polar residues" evidence="1">
    <location>
        <begin position="14"/>
        <end position="23"/>
    </location>
</feature>
<accession>A0A183CSI6</accession>
<dbReference type="AlphaFoldDB" id="A0A183CSI6"/>
<evidence type="ECO:0000256" key="1">
    <source>
        <dbReference type="SAM" id="MobiDB-lite"/>
    </source>
</evidence>
<feature type="region of interest" description="Disordered" evidence="1">
    <location>
        <begin position="1"/>
        <end position="23"/>
    </location>
</feature>
<reference evidence="2" key="1">
    <citation type="submission" date="2013-12" db="EMBL/GenBank/DDBJ databases">
        <authorList>
            <person name="Aslett M."/>
        </authorList>
    </citation>
    <scope>NUCLEOTIDE SEQUENCE [LARGE SCALE GENOMIC DNA]</scope>
    <source>
        <strain evidence="2">Lindley</strain>
    </source>
</reference>
<organism evidence="2 3">
    <name type="scientific">Globodera pallida</name>
    <name type="common">Potato cyst nematode worm</name>
    <name type="synonym">Heterodera pallida</name>
    <dbReference type="NCBI Taxonomy" id="36090"/>
    <lineage>
        <taxon>Eukaryota</taxon>
        <taxon>Metazoa</taxon>
        <taxon>Ecdysozoa</taxon>
        <taxon>Nematoda</taxon>
        <taxon>Chromadorea</taxon>
        <taxon>Rhabditida</taxon>
        <taxon>Tylenchina</taxon>
        <taxon>Tylenchomorpha</taxon>
        <taxon>Tylenchoidea</taxon>
        <taxon>Heteroderidae</taxon>
        <taxon>Heteroderinae</taxon>
        <taxon>Globodera</taxon>
    </lineage>
</organism>
<proteinExistence type="predicted"/>
<dbReference type="Proteomes" id="UP000050741">
    <property type="component" value="Unassembled WGS sequence"/>
</dbReference>
<dbReference type="WBParaSite" id="GPLIN_001584400">
    <property type="protein sequence ID" value="GPLIN_001584400"/>
    <property type="gene ID" value="GPLIN_001584400"/>
</dbReference>
<name>A0A183CSI6_GLOPA</name>
<evidence type="ECO:0000313" key="2">
    <source>
        <dbReference type="Proteomes" id="UP000050741"/>
    </source>
</evidence>
<sequence>MHRRQPPNPVQRAGTFSQQQWCT</sequence>
<keyword evidence="2" id="KW-1185">Reference proteome</keyword>
<protein>
    <submittedName>
        <fullName evidence="3">APEH</fullName>
    </submittedName>
</protein>
<evidence type="ECO:0000313" key="3">
    <source>
        <dbReference type="WBParaSite" id="GPLIN_001584400"/>
    </source>
</evidence>